<evidence type="ECO:0000256" key="2">
    <source>
        <dbReference type="ARBA" id="ARBA00013064"/>
    </source>
</evidence>
<gene>
    <name evidence="10" type="primary">CDC14A</name>
    <name evidence="10" type="ORF">SO694_0004728</name>
</gene>
<evidence type="ECO:0000259" key="8">
    <source>
        <dbReference type="PROSITE" id="PS50054"/>
    </source>
</evidence>
<feature type="region of interest" description="Disordered" evidence="7">
    <location>
        <begin position="396"/>
        <end position="434"/>
    </location>
</feature>
<dbReference type="EMBL" id="JBBJCI010000080">
    <property type="protein sequence ID" value="KAK7249309.1"/>
    <property type="molecule type" value="Genomic_DNA"/>
</dbReference>
<dbReference type="InterPro" id="IPR044506">
    <property type="entry name" value="CDC14_C"/>
</dbReference>
<feature type="region of interest" description="Disordered" evidence="7">
    <location>
        <begin position="372"/>
        <end position="391"/>
    </location>
</feature>
<dbReference type="InterPro" id="IPR029021">
    <property type="entry name" value="Prot-tyrosine_phosphatase-like"/>
</dbReference>
<evidence type="ECO:0000256" key="4">
    <source>
        <dbReference type="ARBA" id="ARBA00022801"/>
    </source>
</evidence>
<dbReference type="InterPro" id="IPR016130">
    <property type="entry name" value="Tyr_Pase_AS"/>
</dbReference>
<keyword evidence="5" id="KW-0904">Protein phosphatase</keyword>
<proteinExistence type="inferred from homology"/>
<protein>
    <recommendedName>
        <fullName evidence="2">protein-tyrosine-phosphatase</fullName>
        <ecNumber evidence="2">3.1.3.48</ecNumber>
    </recommendedName>
</protein>
<evidence type="ECO:0000256" key="5">
    <source>
        <dbReference type="ARBA" id="ARBA00022912"/>
    </source>
</evidence>
<reference evidence="10 11" key="1">
    <citation type="submission" date="2024-03" db="EMBL/GenBank/DDBJ databases">
        <title>Aureococcus anophagefferens CCMP1851 and Kratosvirus quantuckense: Draft genome of a second virus-susceptible host strain in the model system.</title>
        <authorList>
            <person name="Chase E."/>
            <person name="Truchon A.R."/>
            <person name="Schepens W."/>
            <person name="Wilhelm S.W."/>
        </authorList>
    </citation>
    <scope>NUCLEOTIDE SEQUENCE [LARGE SCALE GENOMIC DNA]</scope>
    <source>
        <strain evidence="10 11">CCMP1851</strain>
    </source>
</reference>
<organism evidence="10 11">
    <name type="scientific">Aureococcus anophagefferens</name>
    <name type="common">Harmful bloom alga</name>
    <dbReference type="NCBI Taxonomy" id="44056"/>
    <lineage>
        <taxon>Eukaryota</taxon>
        <taxon>Sar</taxon>
        <taxon>Stramenopiles</taxon>
        <taxon>Ochrophyta</taxon>
        <taxon>Pelagophyceae</taxon>
        <taxon>Pelagomonadales</taxon>
        <taxon>Pelagomonadaceae</taxon>
        <taxon>Aureococcus</taxon>
    </lineage>
</organism>
<dbReference type="Proteomes" id="UP001363151">
    <property type="component" value="Unassembled WGS sequence"/>
</dbReference>
<feature type="domain" description="Tyrosine specific protein phosphatases" evidence="9">
    <location>
        <begin position="291"/>
        <end position="353"/>
    </location>
</feature>
<evidence type="ECO:0000313" key="11">
    <source>
        <dbReference type="Proteomes" id="UP001363151"/>
    </source>
</evidence>
<comment type="similarity">
    <text evidence="1">Belongs to the protein-tyrosine phosphatase family. Non-receptor class CDC14 subfamily.</text>
</comment>
<sequence length="434" mass="48889">MATTGELEGDLRYIIPGRFAWCCIPERILARDPEPKIAGARCFCTDSTFVYEQFFADFGPLNLGCVVRYCRATAELLQRCGDEKLVLVHYCSDHRHRRTNAAFLACAFAVVALRWSVRRAYAPFVDCSPPLHPFRDAGFGVCTYQLLLVDVLRGVAKALALGHLDYATFDCDEYDRMERLEHGDLAWIRAAKESEIPNFKGSDLGRFPLAWIVPRKFIAFSSPLARRREIAPGVHTFAPEDYVPLFQRLGVTCVVRFNKKLYDKRAFTRAGIRHVELFYEDGGNPSEQIMQRFIQVCEQEPGAIAVHCKAGLGRTGTNIGAYMMKHWGYSATECMGWMRVCRPGSVIGPQQQFILDAEDRLWREGDIFRRQRGNWPEQPLPDHAARSDAAPAAYLPAAVPAPLSNARGHPSSRKAGRDTHDNFVQGNGRRRTTG</sequence>
<keyword evidence="3" id="KW-0132">Cell division</keyword>
<evidence type="ECO:0000256" key="6">
    <source>
        <dbReference type="ARBA" id="ARBA00023306"/>
    </source>
</evidence>
<dbReference type="EC" id="3.1.3.48" evidence="2"/>
<dbReference type="InterPro" id="IPR020422">
    <property type="entry name" value="TYR_PHOSPHATASE_DUAL_dom"/>
</dbReference>
<dbReference type="SMART" id="SM00195">
    <property type="entry name" value="DSPc"/>
    <property type="match status" value="1"/>
</dbReference>
<dbReference type="Pfam" id="PF00782">
    <property type="entry name" value="DSPc"/>
    <property type="match status" value="1"/>
</dbReference>
<keyword evidence="6" id="KW-0131">Cell cycle</keyword>
<dbReference type="PANTHER" id="PTHR23339">
    <property type="entry name" value="TYROSINE SPECIFIC PROTEIN PHOSPHATASE AND DUAL SPECIFICITY PROTEIN PHOSPHATASE"/>
    <property type="match status" value="1"/>
</dbReference>
<dbReference type="InterPro" id="IPR000387">
    <property type="entry name" value="Tyr_Pase_dom"/>
</dbReference>
<dbReference type="SUPFAM" id="SSF52799">
    <property type="entry name" value="(Phosphotyrosine protein) phosphatases II"/>
    <property type="match status" value="2"/>
</dbReference>
<dbReference type="InterPro" id="IPR050561">
    <property type="entry name" value="PTP"/>
</dbReference>
<accession>A0ABR1G890</accession>
<dbReference type="InterPro" id="IPR003595">
    <property type="entry name" value="Tyr_Pase_cat"/>
</dbReference>
<name>A0ABR1G890_AURAN</name>
<feature type="domain" description="Tyrosine-protein phosphatase" evidence="8">
    <location>
        <begin position="207"/>
        <end position="366"/>
    </location>
</feature>
<dbReference type="InterPro" id="IPR000340">
    <property type="entry name" value="Dual-sp_phosphatase_cat-dom"/>
</dbReference>
<keyword evidence="4" id="KW-0378">Hydrolase</keyword>
<dbReference type="Pfam" id="PF14671">
    <property type="entry name" value="DSPn"/>
    <property type="match status" value="1"/>
</dbReference>
<dbReference type="InterPro" id="IPR029260">
    <property type="entry name" value="DSPn"/>
</dbReference>
<dbReference type="CDD" id="cd14499">
    <property type="entry name" value="CDC14_C"/>
    <property type="match status" value="1"/>
</dbReference>
<evidence type="ECO:0000256" key="3">
    <source>
        <dbReference type="ARBA" id="ARBA00022618"/>
    </source>
</evidence>
<evidence type="ECO:0000256" key="1">
    <source>
        <dbReference type="ARBA" id="ARBA00007315"/>
    </source>
</evidence>
<dbReference type="PROSITE" id="PS00383">
    <property type="entry name" value="TYR_PHOSPHATASE_1"/>
    <property type="match status" value="1"/>
</dbReference>
<keyword evidence="11" id="KW-1185">Reference proteome</keyword>
<dbReference type="Gene3D" id="3.90.190.10">
    <property type="entry name" value="Protein tyrosine phosphatase superfamily"/>
    <property type="match status" value="2"/>
</dbReference>
<dbReference type="CDD" id="cd17657">
    <property type="entry name" value="CDC14_N"/>
    <property type="match status" value="1"/>
</dbReference>
<dbReference type="PROSITE" id="PS50054">
    <property type="entry name" value="TYR_PHOSPHATASE_DUAL"/>
    <property type="match status" value="1"/>
</dbReference>
<evidence type="ECO:0000313" key="10">
    <source>
        <dbReference type="EMBL" id="KAK7249309.1"/>
    </source>
</evidence>
<dbReference type="PROSITE" id="PS50056">
    <property type="entry name" value="TYR_PHOSPHATASE_2"/>
    <property type="match status" value="1"/>
</dbReference>
<comment type="caution">
    <text evidence="10">The sequence shown here is derived from an EMBL/GenBank/DDBJ whole genome shotgun (WGS) entry which is preliminary data.</text>
</comment>
<evidence type="ECO:0000256" key="7">
    <source>
        <dbReference type="SAM" id="MobiDB-lite"/>
    </source>
</evidence>
<dbReference type="SMART" id="SM00404">
    <property type="entry name" value="PTPc_motif"/>
    <property type="match status" value="1"/>
</dbReference>
<evidence type="ECO:0000259" key="9">
    <source>
        <dbReference type="PROSITE" id="PS50056"/>
    </source>
</evidence>